<evidence type="ECO:0000313" key="6">
    <source>
        <dbReference type="EMBL" id="MFC5449294.1"/>
    </source>
</evidence>
<keyword evidence="3" id="KW-0479">Metal-binding</keyword>
<dbReference type="InterPro" id="IPR004294">
    <property type="entry name" value="Carotenoid_Oase"/>
</dbReference>
<evidence type="ECO:0000256" key="5">
    <source>
        <dbReference type="ARBA" id="ARBA00023004"/>
    </source>
</evidence>
<protein>
    <submittedName>
        <fullName evidence="6">Carotenoid oxygenase family protein</fullName>
    </submittedName>
</protein>
<evidence type="ECO:0000256" key="4">
    <source>
        <dbReference type="ARBA" id="ARBA00023002"/>
    </source>
</evidence>
<evidence type="ECO:0000256" key="2">
    <source>
        <dbReference type="ARBA" id="ARBA00006787"/>
    </source>
</evidence>
<dbReference type="PANTHER" id="PTHR10543">
    <property type="entry name" value="BETA-CAROTENE DIOXYGENASE"/>
    <property type="match status" value="1"/>
</dbReference>
<comment type="similarity">
    <text evidence="2">Belongs to the carotenoid oxygenase family.</text>
</comment>
<organism evidence="6 7">
    <name type="scientific">Paenibacillus aestuarii</name>
    <dbReference type="NCBI Taxonomy" id="516965"/>
    <lineage>
        <taxon>Bacteria</taxon>
        <taxon>Bacillati</taxon>
        <taxon>Bacillota</taxon>
        <taxon>Bacilli</taxon>
        <taxon>Bacillales</taxon>
        <taxon>Paenibacillaceae</taxon>
        <taxon>Paenibacillus</taxon>
    </lineage>
</organism>
<comment type="cofactor">
    <cofactor evidence="1">
        <name>Fe(2+)</name>
        <dbReference type="ChEBI" id="CHEBI:29033"/>
    </cofactor>
</comment>
<evidence type="ECO:0000313" key="7">
    <source>
        <dbReference type="Proteomes" id="UP001596044"/>
    </source>
</evidence>
<sequence>MTEQLFQLGFTNLDRENTGIVLQIEGRIPTWLSGSLFRNGPAKFNTDSGWHTHWFDGLAMIHKFAFYDERIYYSNRFLRTKAYELAMTTGEMSSGFATVGGKPVQGANNTNVNVSKIDGKFVALTESPGVIEFDPYSLETKGIFDFPDALQGHLTTAHPHYDLASKRYVNFTVQFGPTCTYNLYSIAPASRKRELLCAVPTSEPAYIHSFSNTQNYVILAEYPYVANPLELMAGGKPFIDHFQWKPSQGTKFYVVRKADGQLVKTFEAEAFFSFHHVNAFEVKDGLILDVCASNNANIVGTLQVDELTNDKSYERNPVQFRRYRLSTDSTYASYETLSPESIDLPSVNYSSNSGRAYRYAYGISTNRVHPEKYANQLVKVDIDAGVSKIWRESACYPGEPVFVPHPHAAAEDEGVLLSVVLDGKQGQSFLLLLDAQSMEEMGRALVPHHIPFGFHGMFTEEQYQA</sequence>
<keyword evidence="5" id="KW-0408">Iron</keyword>
<keyword evidence="4" id="KW-0560">Oxidoreductase</keyword>
<keyword evidence="7" id="KW-1185">Reference proteome</keyword>
<gene>
    <name evidence="6" type="ORF">ACFPOG_13580</name>
</gene>
<dbReference type="RefSeq" id="WP_270879692.1">
    <property type="nucleotide sequence ID" value="NZ_JAQFVF010000026.1"/>
</dbReference>
<dbReference type="Proteomes" id="UP001596044">
    <property type="component" value="Unassembled WGS sequence"/>
</dbReference>
<dbReference type="PANTHER" id="PTHR10543:SF24">
    <property type="entry name" value="CAROTENOID ISOMEROOXYGENASE"/>
    <property type="match status" value="1"/>
</dbReference>
<reference evidence="7" key="1">
    <citation type="journal article" date="2019" name="Int. J. Syst. Evol. Microbiol.">
        <title>The Global Catalogue of Microorganisms (GCM) 10K type strain sequencing project: providing services to taxonomists for standard genome sequencing and annotation.</title>
        <authorList>
            <consortium name="The Broad Institute Genomics Platform"/>
            <consortium name="The Broad Institute Genome Sequencing Center for Infectious Disease"/>
            <person name="Wu L."/>
            <person name="Ma J."/>
        </authorList>
    </citation>
    <scope>NUCLEOTIDE SEQUENCE [LARGE SCALE GENOMIC DNA]</scope>
    <source>
        <strain evidence="7">KACC 11904</strain>
    </source>
</reference>
<proteinExistence type="inferred from homology"/>
<comment type="caution">
    <text evidence="6">The sequence shown here is derived from an EMBL/GenBank/DDBJ whole genome shotgun (WGS) entry which is preliminary data.</text>
</comment>
<name>A0ABW0K7K0_9BACL</name>
<dbReference type="EMBL" id="JBHSMJ010000018">
    <property type="protein sequence ID" value="MFC5449294.1"/>
    <property type="molecule type" value="Genomic_DNA"/>
</dbReference>
<accession>A0ABW0K7K0</accession>
<evidence type="ECO:0000256" key="1">
    <source>
        <dbReference type="ARBA" id="ARBA00001954"/>
    </source>
</evidence>
<evidence type="ECO:0000256" key="3">
    <source>
        <dbReference type="ARBA" id="ARBA00022723"/>
    </source>
</evidence>
<dbReference type="Pfam" id="PF03055">
    <property type="entry name" value="RPE65"/>
    <property type="match status" value="1"/>
</dbReference>